<keyword evidence="1" id="KW-0472">Membrane</keyword>
<evidence type="ECO:0000313" key="3">
    <source>
        <dbReference type="Proteomes" id="UP001501442"/>
    </source>
</evidence>
<sequence>MRCFLGLGHAMGQIAALGGVAGTEVVGWLDEGMGRKEADFLVMAVSLAAAALMPLLRARPAREVTA</sequence>
<feature type="transmembrane region" description="Helical" evidence="1">
    <location>
        <begin position="38"/>
        <end position="56"/>
    </location>
</feature>
<dbReference type="RefSeq" id="WP_345436045.1">
    <property type="nucleotide sequence ID" value="NZ_BAABHK010000011.1"/>
</dbReference>
<keyword evidence="1" id="KW-1133">Transmembrane helix</keyword>
<evidence type="ECO:0000313" key="2">
    <source>
        <dbReference type="EMBL" id="GAA4633061.1"/>
    </source>
</evidence>
<organism evidence="2 3">
    <name type="scientific">Actinoallomurus vinaceus</name>
    <dbReference type="NCBI Taxonomy" id="1080074"/>
    <lineage>
        <taxon>Bacteria</taxon>
        <taxon>Bacillati</taxon>
        <taxon>Actinomycetota</taxon>
        <taxon>Actinomycetes</taxon>
        <taxon>Streptosporangiales</taxon>
        <taxon>Thermomonosporaceae</taxon>
        <taxon>Actinoallomurus</taxon>
    </lineage>
</organism>
<proteinExistence type="predicted"/>
<name>A0ABP8UJR3_9ACTN</name>
<keyword evidence="3" id="KW-1185">Reference proteome</keyword>
<accession>A0ABP8UJR3</accession>
<protein>
    <recommendedName>
        <fullName evidence="4">Major facilitator superfamily (MFS) profile domain-containing protein</fullName>
    </recommendedName>
</protein>
<dbReference type="EMBL" id="BAABHK010000011">
    <property type="protein sequence ID" value="GAA4633061.1"/>
    <property type="molecule type" value="Genomic_DNA"/>
</dbReference>
<evidence type="ECO:0000256" key="1">
    <source>
        <dbReference type="SAM" id="Phobius"/>
    </source>
</evidence>
<keyword evidence="1" id="KW-0812">Transmembrane</keyword>
<dbReference type="Proteomes" id="UP001501442">
    <property type="component" value="Unassembled WGS sequence"/>
</dbReference>
<gene>
    <name evidence="2" type="ORF">GCM10023196_069090</name>
</gene>
<comment type="caution">
    <text evidence="2">The sequence shown here is derived from an EMBL/GenBank/DDBJ whole genome shotgun (WGS) entry which is preliminary data.</text>
</comment>
<evidence type="ECO:0008006" key="4">
    <source>
        <dbReference type="Google" id="ProtNLM"/>
    </source>
</evidence>
<reference evidence="3" key="1">
    <citation type="journal article" date="2019" name="Int. J. Syst. Evol. Microbiol.">
        <title>The Global Catalogue of Microorganisms (GCM) 10K type strain sequencing project: providing services to taxonomists for standard genome sequencing and annotation.</title>
        <authorList>
            <consortium name="The Broad Institute Genomics Platform"/>
            <consortium name="The Broad Institute Genome Sequencing Center for Infectious Disease"/>
            <person name="Wu L."/>
            <person name="Ma J."/>
        </authorList>
    </citation>
    <scope>NUCLEOTIDE SEQUENCE [LARGE SCALE GENOMIC DNA]</scope>
    <source>
        <strain evidence="3">JCM 17939</strain>
    </source>
</reference>